<dbReference type="GO" id="GO:0003700">
    <property type="term" value="F:DNA-binding transcription factor activity"/>
    <property type="evidence" value="ECO:0007669"/>
    <property type="project" value="InterPro"/>
</dbReference>
<keyword evidence="4" id="KW-0804">Transcription</keyword>
<keyword evidence="3" id="KW-0238">DNA-binding</keyword>
<comment type="caution">
    <text evidence="6">The sequence shown here is derived from an EMBL/GenBank/DDBJ whole genome shotgun (WGS) entry which is preliminary data.</text>
</comment>
<comment type="similarity">
    <text evidence="1">Belongs to the LysR transcriptional regulatory family.</text>
</comment>
<evidence type="ECO:0000256" key="4">
    <source>
        <dbReference type="ARBA" id="ARBA00023163"/>
    </source>
</evidence>
<proteinExistence type="inferred from homology"/>
<organism evidence="6 7">
    <name type="scientific">Pseudomonas syringae pv. aptata</name>
    <dbReference type="NCBI Taxonomy" id="83167"/>
    <lineage>
        <taxon>Bacteria</taxon>
        <taxon>Pseudomonadati</taxon>
        <taxon>Pseudomonadota</taxon>
        <taxon>Gammaproteobacteria</taxon>
        <taxon>Pseudomonadales</taxon>
        <taxon>Pseudomonadaceae</taxon>
        <taxon>Pseudomonas</taxon>
        <taxon>Pseudomonas syringae</taxon>
    </lineage>
</organism>
<feature type="domain" description="HTH lysR-type" evidence="5">
    <location>
        <begin position="13"/>
        <end position="70"/>
    </location>
</feature>
<evidence type="ECO:0000313" key="6">
    <source>
        <dbReference type="EMBL" id="RMO63326.1"/>
    </source>
</evidence>
<dbReference type="InterPro" id="IPR037403">
    <property type="entry name" value="CynR_PBP2"/>
</dbReference>
<evidence type="ECO:0000259" key="5">
    <source>
        <dbReference type="PROSITE" id="PS50931"/>
    </source>
</evidence>
<dbReference type="Gene3D" id="1.10.10.10">
    <property type="entry name" value="Winged helix-like DNA-binding domain superfamily/Winged helix DNA-binding domain"/>
    <property type="match status" value="1"/>
</dbReference>
<evidence type="ECO:0000313" key="7">
    <source>
        <dbReference type="Proteomes" id="UP000274541"/>
    </source>
</evidence>
<dbReference type="Pfam" id="PF00126">
    <property type="entry name" value="HTH_1"/>
    <property type="match status" value="1"/>
</dbReference>
<dbReference type="Pfam" id="PF03466">
    <property type="entry name" value="LysR_substrate"/>
    <property type="match status" value="1"/>
</dbReference>
<sequence>MIIAIILTYGDAVLLRHIRYLLAIADHSNFTRAAEALHVSQPALSQQIRQLESSLGVQLFDRTRRSVVPTDAGRVYLDHARRCLLELEAGKRALDDVSDLSRGQLRLGVTPTFSEYLIAPLIDRFSALYPGVAIILTELPLEQITEALISDALDLAIGFAGSHAVEIDSQALFDEQLCLVMAKPGPEKQAALTLEDLQALRFALLAPGFATRQLLDAWCQMQNFKPTVGLEANSIAILLKVVAQGRMATILPDAIVREQPGLREVQTIPALPGRTVALLRRKNGYQSAAANAFAKLVSGSSTQT</sequence>
<dbReference type="PRINTS" id="PR00039">
    <property type="entry name" value="HTHLYSR"/>
</dbReference>
<dbReference type="PANTHER" id="PTHR30419">
    <property type="entry name" value="HTH-TYPE TRANSCRIPTIONAL REGULATOR YBHD"/>
    <property type="match status" value="1"/>
</dbReference>
<gene>
    <name evidence="6" type="ORF">ALQ37_100341</name>
</gene>
<dbReference type="InterPro" id="IPR050950">
    <property type="entry name" value="HTH-type_LysR_regulators"/>
</dbReference>
<dbReference type="SUPFAM" id="SSF53850">
    <property type="entry name" value="Periplasmic binding protein-like II"/>
    <property type="match status" value="1"/>
</dbReference>
<dbReference type="Gene3D" id="3.40.190.290">
    <property type="match status" value="1"/>
</dbReference>
<reference evidence="6 7" key="1">
    <citation type="submission" date="2018-08" db="EMBL/GenBank/DDBJ databases">
        <title>Recombination of ecologically and evolutionarily significant loci maintains genetic cohesion in the Pseudomonas syringae species complex.</title>
        <authorList>
            <person name="Dillon M."/>
            <person name="Thakur S."/>
            <person name="Almeida R.N.D."/>
            <person name="Weir B.S."/>
            <person name="Guttman D.S."/>
        </authorList>
    </citation>
    <scope>NUCLEOTIDE SEQUENCE [LARGE SCALE GENOMIC DNA]</scope>
    <source>
        <strain evidence="6 7">ICMP 4388</strain>
    </source>
</reference>
<dbReference type="NCBIfam" id="NF008416">
    <property type="entry name" value="PRK11242.1"/>
    <property type="match status" value="1"/>
</dbReference>
<dbReference type="InterPro" id="IPR000847">
    <property type="entry name" value="LysR_HTH_N"/>
</dbReference>
<keyword evidence="2" id="KW-0805">Transcription regulation</keyword>
<dbReference type="GO" id="GO:0005829">
    <property type="term" value="C:cytosol"/>
    <property type="evidence" value="ECO:0007669"/>
    <property type="project" value="TreeGrafter"/>
</dbReference>
<evidence type="ECO:0000256" key="3">
    <source>
        <dbReference type="ARBA" id="ARBA00023125"/>
    </source>
</evidence>
<dbReference type="InterPro" id="IPR036390">
    <property type="entry name" value="WH_DNA-bd_sf"/>
</dbReference>
<dbReference type="GO" id="GO:0003677">
    <property type="term" value="F:DNA binding"/>
    <property type="evidence" value="ECO:0007669"/>
    <property type="project" value="UniProtKB-KW"/>
</dbReference>
<dbReference type="CDD" id="cd08425">
    <property type="entry name" value="PBP2_CynR"/>
    <property type="match status" value="1"/>
</dbReference>
<dbReference type="RefSeq" id="WP_003391305.1">
    <property type="nucleotide sequence ID" value="NZ_JBPDUT010000002.1"/>
</dbReference>
<dbReference type="AlphaFoldDB" id="A0A0N8T8I2"/>
<evidence type="ECO:0000256" key="2">
    <source>
        <dbReference type="ARBA" id="ARBA00023015"/>
    </source>
</evidence>
<dbReference type="FunFam" id="1.10.10.10:FF:000001">
    <property type="entry name" value="LysR family transcriptional regulator"/>
    <property type="match status" value="1"/>
</dbReference>
<accession>A0A0N8T8I2</accession>
<name>A0A0N8T8I2_PSEAP</name>
<dbReference type="InterPro" id="IPR005119">
    <property type="entry name" value="LysR_subst-bd"/>
</dbReference>
<dbReference type="Proteomes" id="UP000274541">
    <property type="component" value="Unassembled WGS sequence"/>
</dbReference>
<dbReference type="InterPro" id="IPR036388">
    <property type="entry name" value="WH-like_DNA-bd_sf"/>
</dbReference>
<protein>
    <submittedName>
        <fullName evidence="6">Cyn operon transcriptional activator</fullName>
    </submittedName>
</protein>
<dbReference type="EMBL" id="RBPX01000227">
    <property type="protein sequence ID" value="RMO63326.1"/>
    <property type="molecule type" value="Genomic_DNA"/>
</dbReference>
<evidence type="ECO:0000256" key="1">
    <source>
        <dbReference type="ARBA" id="ARBA00009437"/>
    </source>
</evidence>
<dbReference type="PROSITE" id="PS50931">
    <property type="entry name" value="HTH_LYSR"/>
    <property type="match status" value="1"/>
</dbReference>
<dbReference type="SUPFAM" id="SSF46785">
    <property type="entry name" value="Winged helix' DNA-binding domain"/>
    <property type="match status" value="1"/>
</dbReference>